<evidence type="ECO:0000256" key="1">
    <source>
        <dbReference type="ARBA" id="ARBA00022679"/>
    </source>
</evidence>
<dbReference type="Pfam" id="PF00583">
    <property type="entry name" value="Acetyltransf_1"/>
    <property type="match status" value="1"/>
</dbReference>
<proteinExistence type="predicted"/>
<feature type="domain" description="N-acetyltransferase" evidence="3">
    <location>
        <begin position="6"/>
        <end position="163"/>
    </location>
</feature>
<name>A0A1I5U852_9ACTN</name>
<accession>A0A1I5U852</accession>
<reference evidence="5" key="1">
    <citation type="submission" date="2016-10" db="EMBL/GenBank/DDBJ databases">
        <authorList>
            <person name="Varghese N."/>
            <person name="Submissions S."/>
        </authorList>
    </citation>
    <scope>NUCLEOTIDE SEQUENCE [LARGE SCALE GENOMIC DNA]</scope>
    <source>
        <strain evidence="5">DSM 44208</strain>
    </source>
</reference>
<dbReference type="Proteomes" id="UP000198857">
    <property type="component" value="Unassembled WGS sequence"/>
</dbReference>
<dbReference type="InterPro" id="IPR016181">
    <property type="entry name" value="Acyl_CoA_acyltransferase"/>
</dbReference>
<gene>
    <name evidence="4" type="ORF">SAMN05660464_0139</name>
</gene>
<dbReference type="InterPro" id="IPR050832">
    <property type="entry name" value="Bact_Acetyltransf"/>
</dbReference>
<evidence type="ECO:0000256" key="2">
    <source>
        <dbReference type="ARBA" id="ARBA00023315"/>
    </source>
</evidence>
<evidence type="ECO:0000259" key="3">
    <source>
        <dbReference type="PROSITE" id="PS51186"/>
    </source>
</evidence>
<dbReference type="SUPFAM" id="SSF55729">
    <property type="entry name" value="Acyl-CoA N-acyltransferases (Nat)"/>
    <property type="match status" value="1"/>
</dbReference>
<dbReference type="PROSITE" id="PS51186">
    <property type="entry name" value="GNAT"/>
    <property type="match status" value="1"/>
</dbReference>
<dbReference type="PANTHER" id="PTHR43877:SF1">
    <property type="entry name" value="ACETYLTRANSFERASE"/>
    <property type="match status" value="1"/>
</dbReference>
<dbReference type="CDD" id="cd04301">
    <property type="entry name" value="NAT_SF"/>
    <property type="match status" value="1"/>
</dbReference>
<protein>
    <submittedName>
        <fullName evidence="4">L-amino acid N-acyltransferase YncA</fullName>
    </submittedName>
</protein>
<keyword evidence="5" id="KW-1185">Reference proteome</keyword>
<dbReference type="PANTHER" id="PTHR43877">
    <property type="entry name" value="AMINOALKYLPHOSPHONATE N-ACETYLTRANSFERASE-RELATED-RELATED"/>
    <property type="match status" value="1"/>
</dbReference>
<evidence type="ECO:0000313" key="4">
    <source>
        <dbReference type="EMBL" id="SFP91440.1"/>
    </source>
</evidence>
<dbReference type="Gene3D" id="3.40.630.30">
    <property type="match status" value="1"/>
</dbReference>
<dbReference type="EMBL" id="FOWQ01000010">
    <property type="protein sequence ID" value="SFP91440.1"/>
    <property type="molecule type" value="Genomic_DNA"/>
</dbReference>
<organism evidence="4 5">
    <name type="scientific">Geodermatophilus dictyosporus</name>
    <dbReference type="NCBI Taxonomy" id="1523247"/>
    <lineage>
        <taxon>Bacteria</taxon>
        <taxon>Bacillati</taxon>
        <taxon>Actinomycetota</taxon>
        <taxon>Actinomycetes</taxon>
        <taxon>Geodermatophilales</taxon>
        <taxon>Geodermatophilaceae</taxon>
        <taxon>Geodermatophilus</taxon>
    </lineage>
</organism>
<dbReference type="AlphaFoldDB" id="A0A1I5U852"/>
<dbReference type="STRING" id="1523247.SAMN05660464_0139"/>
<dbReference type="RefSeq" id="WP_169064643.1">
    <property type="nucleotide sequence ID" value="NZ_FOWQ01000010.1"/>
</dbReference>
<evidence type="ECO:0000313" key="5">
    <source>
        <dbReference type="Proteomes" id="UP000198857"/>
    </source>
</evidence>
<dbReference type="InterPro" id="IPR000182">
    <property type="entry name" value="GNAT_dom"/>
</dbReference>
<keyword evidence="1 4" id="KW-0808">Transferase</keyword>
<keyword evidence="2 4" id="KW-0012">Acyltransferase</keyword>
<dbReference type="GO" id="GO:0016747">
    <property type="term" value="F:acyltransferase activity, transferring groups other than amino-acyl groups"/>
    <property type="evidence" value="ECO:0007669"/>
    <property type="project" value="InterPro"/>
</dbReference>
<sequence>MRADGVLLRDATADDGRALTEALYSAVNWQGTVRLTRDDIAADPRLSHYVAGWPRPGDLGVVAVSGGEPVGAAWCRTFPPGDPGYGFVAEDVPEVSMGVVPARRGQGTGTALLDGLVTRARARGTRALSLSVEDGNRARVLYERAGFVVVGRSGDSDVMLLDL</sequence>